<dbReference type="PANTHER" id="PTHR24198:SF165">
    <property type="entry name" value="ANKYRIN REPEAT-CONTAINING PROTEIN-RELATED"/>
    <property type="match status" value="1"/>
</dbReference>
<feature type="repeat" description="ANK" evidence="3">
    <location>
        <begin position="20"/>
        <end position="52"/>
    </location>
</feature>
<protein>
    <submittedName>
        <fullName evidence="4">Uncharacterized protein</fullName>
    </submittedName>
</protein>
<dbReference type="Proteomes" id="UP001172684">
    <property type="component" value="Unassembled WGS sequence"/>
</dbReference>
<keyword evidence="1" id="KW-0677">Repeat</keyword>
<dbReference type="Pfam" id="PF12796">
    <property type="entry name" value="Ank_2"/>
    <property type="match status" value="4"/>
</dbReference>
<name>A0ABQ9NMN7_9PEZI</name>
<evidence type="ECO:0000313" key="4">
    <source>
        <dbReference type="EMBL" id="KAJ9660857.1"/>
    </source>
</evidence>
<keyword evidence="2 3" id="KW-0040">ANK repeat</keyword>
<feature type="repeat" description="ANK" evidence="3">
    <location>
        <begin position="510"/>
        <end position="537"/>
    </location>
</feature>
<proteinExistence type="predicted"/>
<evidence type="ECO:0000256" key="3">
    <source>
        <dbReference type="PROSITE-ProRule" id="PRU00023"/>
    </source>
</evidence>
<sequence>MDVARLLLDAGADVNLLGGRHVSALRAAATGGHMDVIELLVAHGADVNLKLAKTSESILAIAMKTGKQAVFERILEAGADIQGDASADQHILIAACSSGEKQIIKLLLDKGVDVNISGQASNTDTLQSEETSPLHIACSTGRVEVVQLLLNHGADVNKEVGASSTPIQVAASFGHWDIVELLIQSGAEIGYGNNKLALMGAASKGHTRVVQGLLRYGMAICEPPLVPNALAAACRAGQYDVTRVLLEELVDTEIEQEALSEAESAACSVRNNKALQMLLDYDLAPTVRTLTGACAAGLTGAVRMLLRSGIDVNGDDGYGGCPLHTAAYYQRIDIVELLCEASADPNRHSIKYGDPLRSVLEGCLGFNIRKTDEWRFQTPEHLDRAKTIAIKLPSNQDYGMIEYDEEVKDLTRAQSIYQASGIIQTLLDHGGKFTGDAGMFGNYLHLASYLGMDKLIETLVGDGMDVNSCSGFFGTPLLAAILGKHLTIAQFLLQAGANIDHGSHEHGGVLHAACRHSSKDIVKLLLSNGAKVSENDDQGRTPLSGVLAASLKICSNGVTEPDEILQLLLDTQERLQITESDLAAAIRRDLRAFDKKCYLEMFFEHNKSLSVTEAVILAILNDSGGVSNRRLTRLLKLALTRYQSSAITSTMLKTVSCPKVLQVLLRHPKVCQITPAILESAAGKDCGLDLLELFLNYDVRVRVNEAVILAALRQDSDGRALEKGTSILQLLWPRYQGADVTTSMLESAQFPSDMTFLLERAPDRIVTPVTVEAASRHKEGAKLVELLLHTAKTAGDDAGLVTAAVTQEAFSKQYPDNVAFIRVLLKHGLSVPLEEPLLCYMERSVNEQEIREVVELLAKHDVKVAFTEEGRRRIDRRLSRRALKEVKETVYALERKLT</sequence>
<gene>
    <name evidence="4" type="ORF">H2201_006749</name>
</gene>
<feature type="repeat" description="ANK" evidence="3">
    <location>
        <begin position="129"/>
        <end position="161"/>
    </location>
</feature>
<evidence type="ECO:0000256" key="2">
    <source>
        <dbReference type="ARBA" id="ARBA00023043"/>
    </source>
</evidence>
<reference evidence="4" key="1">
    <citation type="submission" date="2022-10" db="EMBL/GenBank/DDBJ databases">
        <title>Culturing micro-colonial fungi from biological soil crusts in the Mojave desert and describing Neophaeococcomyces mojavensis, and introducing the new genera and species Taxawa tesnikishii.</title>
        <authorList>
            <person name="Kurbessoian T."/>
            <person name="Stajich J.E."/>
        </authorList>
    </citation>
    <scope>NUCLEOTIDE SEQUENCE</scope>
    <source>
        <strain evidence="4">TK_1</strain>
    </source>
</reference>
<dbReference type="EMBL" id="JAPDRL010000062">
    <property type="protein sequence ID" value="KAJ9660857.1"/>
    <property type="molecule type" value="Genomic_DNA"/>
</dbReference>
<dbReference type="SMART" id="SM00248">
    <property type="entry name" value="ANK"/>
    <property type="match status" value="11"/>
</dbReference>
<dbReference type="InterPro" id="IPR036770">
    <property type="entry name" value="Ankyrin_rpt-contain_sf"/>
</dbReference>
<accession>A0ABQ9NMN7</accession>
<dbReference type="PROSITE" id="PS50297">
    <property type="entry name" value="ANK_REP_REGION"/>
    <property type="match status" value="5"/>
</dbReference>
<dbReference type="PANTHER" id="PTHR24198">
    <property type="entry name" value="ANKYRIN REPEAT AND PROTEIN KINASE DOMAIN-CONTAINING PROTEIN"/>
    <property type="match status" value="1"/>
</dbReference>
<dbReference type="SUPFAM" id="SSF48403">
    <property type="entry name" value="Ankyrin repeat"/>
    <property type="match status" value="2"/>
</dbReference>
<dbReference type="InterPro" id="IPR002110">
    <property type="entry name" value="Ankyrin_rpt"/>
</dbReference>
<evidence type="ECO:0000313" key="5">
    <source>
        <dbReference type="Proteomes" id="UP001172684"/>
    </source>
</evidence>
<dbReference type="PROSITE" id="PS50088">
    <property type="entry name" value="ANK_REPEAT"/>
    <property type="match status" value="7"/>
</dbReference>
<feature type="repeat" description="ANK" evidence="3">
    <location>
        <begin position="475"/>
        <end position="504"/>
    </location>
</feature>
<evidence type="ECO:0000256" key="1">
    <source>
        <dbReference type="ARBA" id="ARBA00022737"/>
    </source>
</evidence>
<feature type="repeat" description="ANK" evidence="3">
    <location>
        <begin position="162"/>
        <end position="194"/>
    </location>
</feature>
<comment type="caution">
    <text evidence="4">The sequence shown here is derived from an EMBL/GenBank/DDBJ whole genome shotgun (WGS) entry which is preliminary data.</text>
</comment>
<feature type="repeat" description="ANK" evidence="3">
    <location>
        <begin position="87"/>
        <end position="119"/>
    </location>
</feature>
<organism evidence="4 5">
    <name type="scientific">Coniosporium apollinis</name>
    <dbReference type="NCBI Taxonomy" id="61459"/>
    <lineage>
        <taxon>Eukaryota</taxon>
        <taxon>Fungi</taxon>
        <taxon>Dikarya</taxon>
        <taxon>Ascomycota</taxon>
        <taxon>Pezizomycotina</taxon>
        <taxon>Dothideomycetes</taxon>
        <taxon>Dothideomycetes incertae sedis</taxon>
        <taxon>Coniosporium</taxon>
    </lineage>
</organism>
<keyword evidence="5" id="KW-1185">Reference proteome</keyword>
<dbReference type="Gene3D" id="1.25.40.20">
    <property type="entry name" value="Ankyrin repeat-containing domain"/>
    <property type="match status" value="4"/>
</dbReference>
<feature type="repeat" description="ANK" evidence="3">
    <location>
        <begin position="318"/>
        <end position="350"/>
    </location>
</feature>